<name>A0ACC2PEE1_9HYME</name>
<protein>
    <submittedName>
        <fullName evidence="1">Uncharacterized protein</fullName>
    </submittedName>
</protein>
<evidence type="ECO:0000313" key="1">
    <source>
        <dbReference type="EMBL" id="KAJ8680944.1"/>
    </source>
</evidence>
<gene>
    <name evidence="1" type="ORF">QAD02_016731</name>
</gene>
<sequence>MDCHKILSALVKFDCGERENISEELLEKILTSIYPLISEELLQTISHDRKSVNAPEDTGWQYLHLLLNVIKTLCDTDLSDENPLLTVDQFRTIKTAVETAACIGIIPSLAPQIKTHATNTHSKSFKPKFENDGILEKYKRLSYTVNKFLEYFDKTILRPALITQLDCLLAALLQLSHAPLKKPSNLQENPTTSDFHMTSELYNQFFNEQKAFKRKLHEFLENCPQTELMKEFMVILGIKNNPKWLQTIIKSYLTERIMLPNGIAILTTAICDEVTDLGKCWNKLDITAQLVATSHGPNSEVYYDSICHQILEMFTSRNRQRVLIANCCIKALHDHKPDLCTRKIIHPMMRPFLSKYSSDSNLPDIDETEISESLEKLHRLFITADAEFRSLPITLLSPALIPLFNLYAKAHKSIYAFRTHARELLLKFLREVENRELIFSVILDHDIVKSQDFGEKLNFSFGDGGGLKINSKSQPVEYEEIADCLFELVKDSESLSSELFIHLLKILPKMNNETEQAEKGKILEMPTDSLARLERHVISVKLLTLLADLPKVQEAQTKNPQPFLEFIKFFFSKIESGQSKNLDESESELDCNVLYSSLMFIKIILTEKNVSKWETFQNFIATIKQEFNLKKFPSHINSIIEEIDTIIKKKGKSSKNYFDLSASQKLNEFDAAVIDLADPLLPVRAHGIITLTHLIEKRHPEASAKKDFLLCTFQENLKHDDSFIYLAAINGICAMSSMFPDRVIGILAQEYIGMTSKPGDREIAPETRSKLGEVLVKTTRGLGEMIPKYKNLLVNAFLCGTRDPDSLVRASSLSCLGEFCKVMGFRLGNLMIEILYCISCIIKTDKDDCCRRAGVLVATLLLRGLGNDALIELGENLVPLYRSLKHLRDNDRDPVIQLHAQLALEEFNDIVQQFLLGPPKLEKTIFLLSNQ</sequence>
<dbReference type="EMBL" id="CM056742">
    <property type="protein sequence ID" value="KAJ8680944.1"/>
    <property type="molecule type" value="Genomic_DNA"/>
</dbReference>
<evidence type="ECO:0000313" key="2">
    <source>
        <dbReference type="Proteomes" id="UP001239111"/>
    </source>
</evidence>
<proteinExistence type="predicted"/>
<reference evidence="1" key="1">
    <citation type="submission" date="2023-04" db="EMBL/GenBank/DDBJ databases">
        <title>A chromosome-level genome assembly of the parasitoid wasp Eretmocerus hayati.</title>
        <authorList>
            <person name="Zhong Y."/>
            <person name="Liu S."/>
            <person name="Liu Y."/>
        </authorList>
    </citation>
    <scope>NUCLEOTIDE SEQUENCE</scope>
    <source>
        <strain evidence="1">ZJU_SS_LIU_2023</strain>
    </source>
</reference>
<keyword evidence="2" id="KW-1185">Reference proteome</keyword>
<accession>A0ACC2PEE1</accession>
<organism evidence="1 2">
    <name type="scientific">Eretmocerus hayati</name>
    <dbReference type="NCBI Taxonomy" id="131215"/>
    <lineage>
        <taxon>Eukaryota</taxon>
        <taxon>Metazoa</taxon>
        <taxon>Ecdysozoa</taxon>
        <taxon>Arthropoda</taxon>
        <taxon>Hexapoda</taxon>
        <taxon>Insecta</taxon>
        <taxon>Pterygota</taxon>
        <taxon>Neoptera</taxon>
        <taxon>Endopterygota</taxon>
        <taxon>Hymenoptera</taxon>
        <taxon>Apocrita</taxon>
        <taxon>Proctotrupomorpha</taxon>
        <taxon>Chalcidoidea</taxon>
        <taxon>Aphelinidae</taxon>
        <taxon>Aphelininae</taxon>
        <taxon>Eretmocerus</taxon>
    </lineage>
</organism>
<dbReference type="Proteomes" id="UP001239111">
    <property type="component" value="Chromosome 2"/>
</dbReference>
<comment type="caution">
    <text evidence="1">The sequence shown here is derived from an EMBL/GenBank/DDBJ whole genome shotgun (WGS) entry which is preliminary data.</text>
</comment>